<evidence type="ECO:0000313" key="1">
    <source>
        <dbReference type="EMBL" id="CUQ92403.1"/>
    </source>
</evidence>
<dbReference type="OrthoDB" id="175771at2"/>
<organism evidence="1 2">
    <name type="scientific">[Eubacterium] siraeum</name>
    <dbReference type="NCBI Taxonomy" id="39492"/>
    <lineage>
        <taxon>Bacteria</taxon>
        <taxon>Bacillati</taxon>
        <taxon>Bacillota</taxon>
        <taxon>Clostridia</taxon>
        <taxon>Eubacteriales</taxon>
        <taxon>Oscillospiraceae</taxon>
        <taxon>Oscillospiraceae incertae sedis</taxon>
    </lineage>
</organism>
<evidence type="ECO:0008006" key="3">
    <source>
        <dbReference type="Google" id="ProtNLM"/>
    </source>
</evidence>
<reference evidence="1 2" key="1">
    <citation type="submission" date="2015-09" db="EMBL/GenBank/DDBJ databases">
        <authorList>
            <consortium name="Pathogen Informatics"/>
        </authorList>
    </citation>
    <scope>NUCLEOTIDE SEQUENCE [LARGE SCALE GENOMIC DNA]</scope>
    <source>
        <strain evidence="1 2">2789STDY5834928</strain>
    </source>
</reference>
<proteinExistence type="predicted"/>
<dbReference type="InterPro" id="IPR025945">
    <property type="entry name" value="DHHW"/>
</dbReference>
<dbReference type="EMBL" id="CZBY01000031">
    <property type="protein sequence ID" value="CUQ92403.1"/>
    <property type="molecule type" value="Genomic_DNA"/>
</dbReference>
<accession>A0A174ZYD7</accession>
<name>A0A174ZYD7_9FIRM</name>
<sequence length="394" mass="45055">MKKENIYKFLLIGLFALISIAVPVATIISSAQLPENAFSENENRYLEKMPKFNFDTVTDKTFMTKFENYFSDRIVMREQWISLMNDFDRLLGKKEIKGIFTEDGRMMQSWRESDYDKESVSKNLAAMESFAQKYPKIKMYFMLAPNAQEIYSDTLPANCGAADQKLFIKDCYDSVTSITGIDVYSALSSAKNDYIYYRTDHHWTSYGAYLGYAEAGKAMKFSAYTADKFSVEHASDTFRGTLYSKTLDNSITPDTIDIYALADNEPKVSVNVYKSGAQPDGTYDSMYFREFLNVKDKYSTFLGQNVPRIDINSVLPENADNGSLLVIKDSYAHSLIPFLAKNYSHITVLDLRYINGDIKTLGVNIGDYKNVLFMYNVITFSQDTNVKKLNFIFK</sequence>
<dbReference type="Proteomes" id="UP000095662">
    <property type="component" value="Unassembled WGS sequence"/>
</dbReference>
<dbReference type="Pfam" id="PF14286">
    <property type="entry name" value="DHHW"/>
    <property type="match status" value="1"/>
</dbReference>
<dbReference type="STRING" id="39492.ERS852540_02518"/>
<dbReference type="AlphaFoldDB" id="A0A174ZYD7"/>
<protein>
    <recommendedName>
        <fullName evidence="3">AlgX/AlgJ SGNH hydrolase-like domain-containing protein</fullName>
    </recommendedName>
</protein>
<evidence type="ECO:0000313" key="2">
    <source>
        <dbReference type="Proteomes" id="UP000095662"/>
    </source>
</evidence>
<gene>
    <name evidence="1" type="ORF">ERS852540_02518</name>
</gene>